<accession>A0AAV4TLL1</accession>
<dbReference type="EMBL" id="BPLQ01009655">
    <property type="protein sequence ID" value="GIY45695.1"/>
    <property type="molecule type" value="Genomic_DNA"/>
</dbReference>
<comment type="caution">
    <text evidence="1">The sequence shown here is derived from an EMBL/GenBank/DDBJ whole genome shotgun (WGS) entry which is preliminary data.</text>
</comment>
<proteinExistence type="predicted"/>
<organism evidence="1 2">
    <name type="scientific">Caerostris darwini</name>
    <dbReference type="NCBI Taxonomy" id="1538125"/>
    <lineage>
        <taxon>Eukaryota</taxon>
        <taxon>Metazoa</taxon>
        <taxon>Ecdysozoa</taxon>
        <taxon>Arthropoda</taxon>
        <taxon>Chelicerata</taxon>
        <taxon>Arachnida</taxon>
        <taxon>Araneae</taxon>
        <taxon>Araneomorphae</taxon>
        <taxon>Entelegynae</taxon>
        <taxon>Araneoidea</taxon>
        <taxon>Araneidae</taxon>
        <taxon>Caerostris</taxon>
    </lineage>
</organism>
<gene>
    <name evidence="1" type="ORF">CDAR_564431</name>
</gene>
<sequence length="71" mass="8151">MFIQKKWKRSRGYLSFQEPNPPQNADFNKRARQILKGLSWGGGTGGLGTHYRTFPRSGVLKWRHCFDLAGV</sequence>
<evidence type="ECO:0000313" key="2">
    <source>
        <dbReference type="Proteomes" id="UP001054837"/>
    </source>
</evidence>
<name>A0AAV4TLL1_9ARAC</name>
<evidence type="ECO:0000313" key="1">
    <source>
        <dbReference type="EMBL" id="GIY45695.1"/>
    </source>
</evidence>
<dbReference type="Proteomes" id="UP001054837">
    <property type="component" value="Unassembled WGS sequence"/>
</dbReference>
<keyword evidence="2" id="KW-1185">Reference proteome</keyword>
<dbReference type="AlphaFoldDB" id="A0AAV4TLL1"/>
<protein>
    <submittedName>
        <fullName evidence="1">Uncharacterized protein</fullName>
    </submittedName>
</protein>
<reference evidence="1 2" key="1">
    <citation type="submission" date="2021-06" db="EMBL/GenBank/DDBJ databases">
        <title>Caerostris darwini draft genome.</title>
        <authorList>
            <person name="Kono N."/>
            <person name="Arakawa K."/>
        </authorList>
    </citation>
    <scope>NUCLEOTIDE SEQUENCE [LARGE SCALE GENOMIC DNA]</scope>
</reference>